<protein>
    <submittedName>
        <fullName evidence="3">Jg3149 protein</fullName>
    </submittedName>
</protein>
<evidence type="ECO:0000259" key="2">
    <source>
        <dbReference type="Pfam" id="PF00567"/>
    </source>
</evidence>
<feature type="non-terminal residue" evidence="3">
    <location>
        <position position="1"/>
    </location>
</feature>
<dbReference type="OrthoDB" id="407432at2759"/>
<sequence length="320" mass="36729">FLYELTDGESGDDCCSNSEVEQASTDAESSAEERRKREKTVQHDHGLQDLVRNIDIKPFHVKTEHLVNITHFNDPHDFYVRNVKYMHVVLKIENLKRLPPACSVEMDEIVLFDMDTDSSTTKYARGQVRNIEEIAHSVICTLSAIDYGFFVKVPLECIYKCDNLVLVFLAYKCRLARFEKKGDSWGLAIDSFKSYVSTIEHTKMLIEGQIADKLIVKLGKTEKEDLATILSYTRFTRLAGVPDKIVLQLTAAALPINLSGYTLKDQKKVKLQVTVLSSSSLQDFYVAEINDYKQYIDSREICHTGTQMRRRHFKERGYLH</sequence>
<evidence type="ECO:0000313" key="3">
    <source>
        <dbReference type="EMBL" id="CAH2220539.1"/>
    </source>
</evidence>
<feature type="region of interest" description="Disordered" evidence="1">
    <location>
        <begin position="1"/>
        <end position="42"/>
    </location>
</feature>
<comment type="caution">
    <text evidence="3">The sequence shown here is derived from an EMBL/GenBank/DDBJ whole genome shotgun (WGS) entry which is preliminary data.</text>
</comment>
<feature type="compositionally biased region" description="Basic and acidic residues" evidence="1">
    <location>
        <begin position="31"/>
        <end position="42"/>
    </location>
</feature>
<gene>
    <name evidence="3" type="primary">jg3149</name>
    <name evidence="3" type="ORF">PAEG_LOCUS6606</name>
</gene>
<feature type="compositionally biased region" description="Polar residues" evidence="1">
    <location>
        <begin position="15"/>
        <end position="26"/>
    </location>
</feature>
<feature type="domain" description="Tudor" evidence="2">
    <location>
        <begin position="65"/>
        <end position="176"/>
    </location>
</feature>
<keyword evidence="4" id="KW-1185">Reference proteome</keyword>
<dbReference type="Gene3D" id="2.40.50.90">
    <property type="match status" value="1"/>
</dbReference>
<proteinExistence type="predicted"/>
<dbReference type="GO" id="GO:0005737">
    <property type="term" value="C:cytoplasm"/>
    <property type="evidence" value="ECO:0007669"/>
    <property type="project" value="UniProtKB-ARBA"/>
</dbReference>
<dbReference type="Proteomes" id="UP000838756">
    <property type="component" value="Unassembled WGS sequence"/>
</dbReference>
<dbReference type="InterPro" id="IPR035437">
    <property type="entry name" value="SNase_OB-fold_sf"/>
</dbReference>
<evidence type="ECO:0000313" key="4">
    <source>
        <dbReference type="Proteomes" id="UP000838756"/>
    </source>
</evidence>
<reference evidence="3" key="1">
    <citation type="submission" date="2022-03" db="EMBL/GenBank/DDBJ databases">
        <authorList>
            <person name="Lindestad O."/>
        </authorList>
    </citation>
    <scope>NUCLEOTIDE SEQUENCE</scope>
</reference>
<dbReference type="Pfam" id="PF00567">
    <property type="entry name" value="TUDOR"/>
    <property type="match status" value="1"/>
</dbReference>
<evidence type="ECO:0000256" key="1">
    <source>
        <dbReference type="SAM" id="MobiDB-lite"/>
    </source>
</evidence>
<dbReference type="InterPro" id="IPR002999">
    <property type="entry name" value="Tudor"/>
</dbReference>
<accession>A0A8S4QU48</accession>
<dbReference type="EMBL" id="CAKXAJ010020142">
    <property type="protein sequence ID" value="CAH2220539.1"/>
    <property type="molecule type" value="Genomic_DNA"/>
</dbReference>
<name>A0A8S4QU48_9NEOP</name>
<dbReference type="Gene3D" id="2.30.30.140">
    <property type="match status" value="1"/>
</dbReference>
<feature type="compositionally biased region" description="Acidic residues" evidence="1">
    <location>
        <begin position="1"/>
        <end position="12"/>
    </location>
</feature>
<organism evidence="3 4">
    <name type="scientific">Pararge aegeria aegeria</name>
    <dbReference type="NCBI Taxonomy" id="348720"/>
    <lineage>
        <taxon>Eukaryota</taxon>
        <taxon>Metazoa</taxon>
        <taxon>Ecdysozoa</taxon>
        <taxon>Arthropoda</taxon>
        <taxon>Hexapoda</taxon>
        <taxon>Insecta</taxon>
        <taxon>Pterygota</taxon>
        <taxon>Neoptera</taxon>
        <taxon>Endopterygota</taxon>
        <taxon>Lepidoptera</taxon>
        <taxon>Glossata</taxon>
        <taxon>Ditrysia</taxon>
        <taxon>Papilionoidea</taxon>
        <taxon>Nymphalidae</taxon>
        <taxon>Satyrinae</taxon>
        <taxon>Satyrini</taxon>
        <taxon>Parargina</taxon>
        <taxon>Pararge</taxon>
    </lineage>
</organism>
<dbReference type="AlphaFoldDB" id="A0A8S4QU48"/>